<keyword evidence="2" id="KW-1185">Reference proteome</keyword>
<dbReference type="OrthoDB" id="4170613at2"/>
<evidence type="ECO:0000313" key="2">
    <source>
        <dbReference type="Proteomes" id="UP000019151"/>
    </source>
</evidence>
<dbReference type="EMBL" id="CP007128">
    <property type="protein sequence ID" value="AHG88151.1"/>
    <property type="molecule type" value="Genomic_DNA"/>
</dbReference>
<evidence type="ECO:0000313" key="1">
    <source>
        <dbReference type="EMBL" id="AHG88151.1"/>
    </source>
</evidence>
<dbReference type="AlphaFoldDB" id="W0RBH3"/>
<name>W0RBH3_9BACT</name>
<dbReference type="InParanoid" id="W0RBH3"/>
<proteinExistence type="predicted"/>
<organism evidence="1 2">
    <name type="scientific">Gemmatirosa kalamazoonensis</name>
    <dbReference type="NCBI Taxonomy" id="861299"/>
    <lineage>
        <taxon>Bacteria</taxon>
        <taxon>Pseudomonadati</taxon>
        <taxon>Gemmatimonadota</taxon>
        <taxon>Gemmatimonadia</taxon>
        <taxon>Gemmatimonadales</taxon>
        <taxon>Gemmatimonadaceae</taxon>
        <taxon>Gemmatirosa</taxon>
    </lineage>
</organism>
<sequence>MDMRIDFYKGDEGRLCWWVATPPGRRAFEGTTMAAGRDLPHDLAQFVIESALDLREGFWGLLANGASFKSVPGRRATQPGLRLVRAHHDALLATEGIVNTHFAAWRGGASTPVGASLDVMYARWLALPIGGTLTVEWPVHLLPPVPAARRRLGGRRPRALRGRS</sequence>
<protein>
    <submittedName>
        <fullName evidence="1">Uncharacterized protein</fullName>
    </submittedName>
</protein>
<gene>
    <name evidence="1" type="ORF">J421_0614</name>
</gene>
<dbReference type="HOGENOM" id="CLU_128197_0_0_0"/>
<reference evidence="1 2" key="1">
    <citation type="journal article" date="2014" name="Genome Announc.">
        <title>Genome Sequence and Methylome of Soil Bacterium Gemmatirosa kalamazoonensis KBS708T, a Member of the Rarely Cultivated Gemmatimonadetes Phylum.</title>
        <authorList>
            <person name="Debruyn J.M."/>
            <person name="Radosevich M."/>
            <person name="Wommack K.E."/>
            <person name="Polson S.W."/>
            <person name="Hauser L.J."/>
            <person name="Fawaz M.N."/>
            <person name="Korlach J."/>
            <person name="Tsai Y.C."/>
        </authorList>
    </citation>
    <scope>NUCLEOTIDE SEQUENCE [LARGE SCALE GENOMIC DNA]</scope>
    <source>
        <strain evidence="1 2">KBS708</strain>
    </source>
</reference>
<dbReference type="STRING" id="861299.J421_0614"/>
<accession>W0RBH3</accession>
<dbReference type="RefSeq" id="WP_025409699.1">
    <property type="nucleotide sequence ID" value="NZ_CP007128.1"/>
</dbReference>
<dbReference type="Proteomes" id="UP000019151">
    <property type="component" value="Chromosome"/>
</dbReference>
<dbReference type="KEGG" id="gba:J421_0614"/>